<dbReference type="AlphaFoldDB" id="A0A914DU37"/>
<dbReference type="GO" id="GO:0042302">
    <property type="term" value="F:structural constituent of cuticle"/>
    <property type="evidence" value="ECO:0007669"/>
    <property type="project" value="UniProtKB-KW"/>
</dbReference>
<evidence type="ECO:0000256" key="5">
    <source>
        <dbReference type="ARBA" id="ARBA00022729"/>
    </source>
</evidence>
<dbReference type="Proteomes" id="UP000887540">
    <property type="component" value="Unplaced"/>
</dbReference>
<evidence type="ECO:0000256" key="6">
    <source>
        <dbReference type="ARBA" id="ARBA00022989"/>
    </source>
</evidence>
<reference evidence="12" key="1">
    <citation type="submission" date="2022-11" db="UniProtKB">
        <authorList>
            <consortium name="WormBaseParasite"/>
        </authorList>
    </citation>
    <scope>IDENTIFICATION</scope>
</reference>
<name>A0A914DU37_9BILA</name>
<dbReference type="InterPro" id="IPR056953">
    <property type="entry name" value="CUT_N"/>
</dbReference>
<feature type="transmembrane region" description="Helical" evidence="9">
    <location>
        <begin position="396"/>
        <end position="417"/>
    </location>
</feature>
<evidence type="ECO:0000256" key="7">
    <source>
        <dbReference type="ARBA" id="ARBA00023136"/>
    </source>
</evidence>
<evidence type="ECO:0000259" key="10">
    <source>
        <dbReference type="PROSITE" id="PS51034"/>
    </source>
</evidence>
<keyword evidence="2" id="KW-0193">Cuticle</keyword>
<dbReference type="InterPro" id="IPR051962">
    <property type="entry name" value="Cuticlin"/>
</dbReference>
<comment type="subcellular location">
    <subcellularLocation>
        <location evidence="1">Cell membrane</location>
        <topology evidence="1">Single-pass type I membrane protein</topology>
    </subcellularLocation>
</comment>
<feature type="domain" description="ZP" evidence="10">
    <location>
        <begin position="97"/>
        <end position="342"/>
    </location>
</feature>
<evidence type="ECO:0000256" key="1">
    <source>
        <dbReference type="ARBA" id="ARBA00004251"/>
    </source>
</evidence>
<evidence type="ECO:0000256" key="9">
    <source>
        <dbReference type="SAM" id="Phobius"/>
    </source>
</evidence>
<protein>
    <submittedName>
        <fullName evidence="12">ZP domain-containing protein</fullName>
    </submittedName>
</protein>
<dbReference type="PANTHER" id="PTHR22907:SF51">
    <property type="entry name" value="CUTICLIN-1"/>
    <property type="match status" value="1"/>
</dbReference>
<keyword evidence="6 9" id="KW-1133">Transmembrane helix</keyword>
<dbReference type="SMART" id="SM00241">
    <property type="entry name" value="ZP"/>
    <property type="match status" value="1"/>
</dbReference>
<keyword evidence="7 9" id="KW-0472">Membrane</keyword>
<evidence type="ECO:0000313" key="12">
    <source>
        <dbReference type="WBParaSite" id="ACRNAN_scaffold394.g21638.t1"/>
    </source>
</evidence>
<evidence type="ECO:0000256" key="8">
    <source>
        <dbReference type="SAM" id="MobiDB-lite"/>
    </source>
</evidence>
<keyword evidence="3" id="KW-1003">Cell membrane</keyword>
<organism evidence="11 12">
    <name type="scientific">Acrobeloides nanus</name>
    <dbReference type="NCBI Taxonomy" id="290746"/>
    <lineage>
        <taxon>Eukaryota</taxon>
        <taxon>Metazoa</taxon>
        <taxon>Ecdysozoa</taxon>
        <taxon>Nematoda</taxon>
        <taxon>Chromadorea</taxon>
        <taxon>Rhabditida</taxon>
        <taxon>Tylenchina</taxon>
        <taxon>Cephalobomorpha</taxon>
        <taxon>Cephaloboidea</taxon>
        <taxon>Cephalobidae</taxon>
        <taxon>Acrobeloides</taxon>
    </lineage>
</organism>
<dbReference type="GO" id="GO:0005886">
    <property type="term" value="C:plasma membrane"/>
    <property type="evidence" value="ECO:0007669"/>
    <property type="project" value="UniProtKB-SubCell"/>
</dbReference>
<evidence type="ECO:0000256" key="2">
    <source>
        <dbReference type="ARBA" id="ARBA00022460"/>
    </source>
</evidence>
<dbReference type="PANTHER" id="PTHR22907">
    <property type="entry name" value="GH04558P"/>
    <property type="match status" value="1"/>
</dbReference>
<dbReference type="InterPro" id="IPR057475">
    <property type="entry name" value="CUT_C"/>
</dbReference>
<keyword evidence="4 9" id="KW-0812">Transmembrane</keyword>
<accession>A0A914DU37</accession>
<dbReference type="WBParaSite" id="ACRNAN_scaffold394.g21638.t1">
    <property type="protein sequence ID" value="ACRNAN_scaffold394.g21638.t1"/>
    <property type="gene ID" value="ACRNAN_scaffold394.g21638"/>
</dbReference>
<dbReference type="InterPro" id="IPR001507">
    <property type="entry name" value="ZP_dom"/>
</dbReference>
<sequence>MSSKKRGVSVRKDESGSKKSKNSGAASIESDEDELLQSNDGGFYTSVTVTEQELEQLSSGKPIPLPKADENDLVKLNTVVPDKMIRIRHFECEPEIECGPLGMQITFQTRNPFTGRLYVKGHFGQDDCHNEQIGRTFTGISLTFGSCGVQRLRSLNPRGIFASTTVVISFHPLFVTKIDRVYHIQCFYMEADKTVNQQIEVSELTTAFLTQLVPMPICRYEILDGGPTGQPIQYAVIGQQVYHKWTCDSEVENTFCMVVHSCVVDDGHGDQVQMLNDEGCAQDRYVLNNLEYPADLMAGQEAHVFKYADRPLLFFQCQISITVKEPNSECARPTCQDPVRGKRHTSHQNFKEAYLIDVQAQPINALDITLYLNDNETNSHNLNQRELSSCRHFSPIFYFAVFTSEFFVMVILTSVLLKKF</sequence>
<proteinExistence type="predicted"/>
<evidence type="ECO:0000256" key="3">
    <source>
        <dbReference type="ARBA" id="ARBA00022475"/>
    </source>
</evidence>
<dbReference type="Pfam" id="PF25057">
    <property type="entry name" value="CUT_N"/>
    <property type="match status" value="1"/>
</dbReference>
<keyword evidence="11" id="KW-1185">Reference proteome</keyword>
<feature type="region of interest" description="Disordered" evidence="8">
    <location>
        <begin position="1"/>
        <end position="42"/>
    </location>
</feature>
<dbReference type="PROSITE" id="PS51034">
    <property type="entry name" value="ZP_2"/>
    <property type="match status" value="1"/>
</dbReference>
<evidence type="ECO:0000256" key="4">
    <source>
        <dbReference type="ARBA" id="ARBA00022692"/>
    </source>
</evidence>
<evidence type="ECO:0000313" key="11">
    <source>
        <dbReference type="Proteomes" id="UP000887540"/>
    </source>
</evidence>
<dbReference type="Pfam" id="PF25301">
    <property type="entry name" value="CUT_C"/>
    <property type="match status" value="1"/>
</dbReference>
<keyword evidence="5" id="KW-0732">Signal</keyword>